<keyword evidence="10" id="KW-0560">Oxidoreductase</keyword>
<feature type="domain" description="Fe2OG dioxygenase" evidence="11">
    <location>
        <begin position="109"/>
        <end position="209"/>
    </location>
</feature>
<protein>
    <recommendedName>
        <fullName evidence="4">2-oxoglutarate-dependent ethylene/succinate-forming enzyme</fullName>
        <ecNumber evidence="3">1.13.12.19</ecNumber>
        <ecNumber evidence="2">1.14.20.7</ecNumber>
    </recommendedName>
    <alternativeName>
        <fullName evidence="6">2-oxoglutarate dioxygenase (ethylene-forming)</fullName>
    </alternativeName>
    <alternativeName>
        <fullName evidence="7">2-oxoglutarate/L-arginine monooxygenase/decarboxylase (succinate-forming)</fullName>
    </alternativeName>
</protein>
<dbReference type="EC" id="1.13.12.19" evidence="3"/>
<evidence type="ECO:0000256" key="4">
    <source>
        <dbReference type="ARBA" id="ARBA00019045"/>
    </source>
</evidence>
<reference evidence="12 13" key="1">
    <citation type="submission" date="2018-05" db="EMBL/GenBank/DDBJ databases">
        <title>Genomic Encyclopedia of Type Strains, Phase IV (KMG-V): Genome sequencing to study the core and pangenomes of soil and plant-associated prokaryotes.</title>
        <authorList>
            <person name="Whitman W."/>
        </authorList>
    </citation>
    <scope>NUCLEOTIDE SEQUENCE [LARGE SCALE GENOMIC DNA]</scope>
    <source>
        <strain evidence="12 13">SCZa-39</strain>
    </source>
</reference>
<dbReference type="SUPFAM" id="SSF51197">
    <property type="entry name" value="Clavaminate synthase-like"/>
    <property type="match status" value="1"/>
</dbReference>
<evidence type="ECO:0000256" key="2">
    <source>
        <dbReference type="ARBA" id="ARBA00012293"/>
    </source>
</evidence>
<keyword evidence="13" id="KW-1185">Reference proteome</keyword>
<evidence type="ECO:0000313" key="13">
    <source>
        <dbReference type="Proteomes" id="UP000245712"/>
    </source>
</evidence>
<evidence type="ECO:0000256" key="9">
    <source>
        <dbReference type="ARBA" id="ARBA00049359"/>
    </source>
</evidence>
<dbReference type="Proteomes" id="UP000245712">
    <property type="component" value="Unassembled WGS sequence"/>
</dbReference>
<evidence type="ECO:0000256" key="5">
    <source>
        <dbReference type="ARBA" id="ARBA00022666"/>
    </source>
</evidence>
<comment type="pathway">
    <text evidence="1">Alkene biosynthesis; ethylene biosynthesis via 2-oxoglutarate.</text>
</comment>
<dbReference type="InterPro" id="IPR044861">
    <property type="entry name" value="IPNS-like_FE2OG_OXY"/>
</dbReference>
<dbReference type="InterPro" id="IPR027443">
    <property type="entry name" value="IPNS-like_sf"/>
</dbReference>
<comment type="caution">
    <text evidence="12">The sequence shown here is derived from an EMBL/GenBank/DDBJ whole genome shotgun (WGS) entry which is preliminary data.</text>
</comment>
<evidence type="ECO:0000313" key="12">
    <source>
        <dbReference type="EMBL" id="PVX70895.1"/>
    </source>
</evidence>
<keyword evidence="5" id="KW-0266">Ethylene biosynthesis</keyword>
<evidence type="ECO:0000256" key="8">
    <source>
        <dbReference type="ARBA" id="ARBA00047725"/>
    </source>
</evidence>
<evidence type="ECO:0000256" key="3">
    <source>
        <dbReference type="ARBA" id="ARBA00012531"/>
    </source>
</evidence>
<dbReference type="InterPro" id="IPR050231">
    <property type="entry name" value="Iron_ascorbate_oxido_reductase"/>
</dbReference>
<evidence type="ECO:0000256" key="6">
    <source>
        <dbReference type="ARBA" id="ARBA00031011"/>
    </source>
</evidence>
<evidence type="ECO:0000256" key="7">
    <source>
        <dbReference type="ARBA" id="ARBA00031282"/>
    </source>
</evidence>
<keyword evidence="10" id="KW-0408">Iron</keyword>
<dbReference type="EMBL" id="QEOB01000033">
    <property type="protein sequence ID" value="PVX70895.1"/>
    <property type="molecule type" value="Genomic_DNA"/>
</dbReference>
<accession>A0ABX5K8M8</accession>
<comment type="catalytic activity">
    <reaction evidence="9">
        <text>L-arginine + 2-oxoglutarate + O2 = guanidine + L-glutamate 5-semialdehyde + succinate + CO2</text>
        <dbReference type="Rhea" id="RHEA:31535"/>
        <dbReference type="ChEBI" id="CHEBI:15379"/>
        <dbReference type="ChEBI" id="CHEBI:16526"/>
        <dbReference type="ChEBI" id="CHEBI:16810"/>
        <dbReference type="ChEBI" id="CHEBI:30031"/>
        <dbReference type="ChEBI" id="CHEBI:30087"/>
        <dbReference type="ChEBI" id="CHEBI:32682"/>
        <dbReference type="ChEBI" id="CHEBI:58066"/>
        <dbReference type="EC" id="1.14.20.7"/>
    </reaction>
</comment>
<evidence type="ECO:0000256" key="1">
    <source>
        <dbReference type="ARBA" id="ARBA00004767"/>
    </source>
</evidence>
<dbReference type="PROSITE" id="PS51471">
    <property type="entry name" value="FE2OG_OXY"/>
    <property type="match status" value="1"/>
</dbReference>
<evidence type="ECO:0000259" key="11">
    <source>
        <dbReference type="PROSITE" id="PS51471"/>
    </source>
</evidence>
<organism evidence="12 13">
    <name type="scientific">Paraburkholderia unamae</name>
    <dbReference type="NCBI Taxonomy" id="219649"/>
    <lineage>
        <taxon>Bacteria</taxon>
        <taxon>Pseudomonadati</taxon>
        <taxon>Pseudomonadota</taxon>
        <taxon>Betaproteobacteria</taxon>
        <taxon>Burkholderiales</taxon>
        <taxon>Burkholderiaceae</taxon>
        <taxon>Paraburkholderia</taxon>
    </lineage>
</organism>
<dbReference type="EC" id="1.14.20.7" evidence="2"/>
<keyword evidence="10" id="KW-0479">Metal-binding</keyword>
<dbReference type="PANTHER" id="PTHR47990">
    <property type="entry name" value="2-OXOGLUTARATE (2OG) AND FE(II)-DEPENDENT OXYGENASE SUPERFAMILY PROTEIN-RELATED"/>
    <property type="match status" value="1"/>
</dbReference>
<sequence length="280" mass="32081">MPLDYKESYRIGADMRHAGYVPFTEKGLYGDEGKRRRYESFDLSLETVSDDVGSNIFNGPLRWPDLPGFRNVVYRFFCDMIDVSREFSTIIEISLDMEPGAIVSKMSHPASQLRLLHYIENNDALDLKDTNMGAHTDYECFTILYQDSPGLQAQLRNGAWIDVPPVDGALVVNIGDMLECLTNGYWKSNAHRVINTGKERYSIPFFSSLDYNSKIAPMERFILASDGLREYKEIVAGEHLLEQVTRDFSYLRKLHVSGQFELRNGMPSENPFQYTVKELD</sequence>
<comment type="similarity">
    <text evidence="10">Belongs to the iron/ascorbate-dependent oxidoreductase family.</text>
</comment>
<evidence type="ECO:0000256" key="10">
    <source>
        <dbReference type="RuleBase" id="RU003682"/>
    </source>
</evidence>
<dbReference type="InterPro" id="IPR005123">
    <property type="entry name" value="Oxoglu/Fe-dep_dioxygenase_dom"/>
</dbReference>
<name>A0ABX5K8M8_9BURK</name>
<proteinExistence type="inferred from homology"/>
<gene>
    <name evidence="12" type="ORF">C7402_13349</name>
</gene>
<dbReference type="Gene3D" id="2.60.120.330">
    <property type="entry name" value="B-lactam Antibiotic, Isopenicillin N Synthase, Chain"/>
    <property type="match status" value="1"/>
</dbReference>
<comment type="catalytic activity">
    <reaction evidence="8">
        <text>2-oxoglutarate + O2 + 2 H(+) = ethene + 3 CO2 + H2O</text>
        <dbReference type="Rhea" id="RHEA:31523"/>
        <dbReference type="ChEBI" id="CHEBI:15377"/>
        <dbReference type="ChEBI" id="CHEBI:15378"/>
        <dbReference type="ChEBI" id="CHEBI:15379"/>
        <dbReference type="ChEBI" id="CHEBI:16526"/>
        <dbReference type="ChEBI" id="CHEBI:16810"/>
        <dbReference type="ChEBI" id="CHEBI:18153"/>
        <dbReference type="EC" id="1.13.12.19"/>
    </reaction>
</comment>
<dbReference type="Pfam" id="PF03171">
    <property type="entry name" value="2OG-FeII_Oxy"/>
    <property type="match status" value="1"/>
</dbReference>